<evidence type="ECO:0000313" key="4">
    <source>
        <dbReference type="Proteomes" id="UP000063229"/>
    </source>
</evidence>
<name>A0A0X1T2K5_PSEAA</name>
<dbReference type="STRING" id="46677.AWM79_13950"/>
<evidence type="ECO:0000259" key="2">
    <source>
        <dbReference type="PROSITE" id="PS51208"/>
    </source>
</evidence>
<dbReference type="Proteomes" id="UP000063229">
    <property type="component" value="Chromosome"/>
</dbReference>
<dbReference type="InterPro" id="IPR005546">
    <property type="entry name" value="Autotransporte_beta"/>
</dbReference>
<feature type="region of interest" description="Disordered" evidence="1">
    <location>
        <begin position="256"/>
        <end position="277"/>
    </location>
</feature>
<sequence length="555" mass="58969">MPGERGEQGLHGVQGVPGERGEQGLRGEQGMPGERGAQGLRGEQGVPGERGEQGLRGEQGVPGERGEQGLRGEQGMPGERGEQGLRGEQGVPGKRGEQGLRGEQGVAGRDGAQVNAQTLAKVDQNGKKLETLQAQFDELRSEGSKRLEEIANNPENMQRIADLEHKISNLQTQATQQPQADAPKGGQGGNTKPPVPRPIESPLNKALAGLGSVAKRDAWTQLSGAGNANLGAATLSGASQVGNSALSAMRQLGNDPSQRRLAGQNGGPGQVSLSGHSQIKPNETRLWVQALNNASTLEQTQGQKDFEQNTKGLAMGVDWALDDGWRMGLLGAKSQSKHKGSRFEGDLDSWHVGAYALHQSGPVALRLGAIHSNHYGKTERNVEFSGYKDRLTGNYDATSQQAFAEIGYNLGSDSLSAEPFANLGYQRYSRKGYTEKGGEAGLKASAQTLDNFSTTFGLRTASIKYMDNKMSLAPRLSAGWKHMYGSLDSTTTQANQATGKTFTTKGIGQDRDSLVIEAGLDLNLSARHSIGVAYNGEVGNSSRNNGVMGQWKMAF</sequence>
<feature type="domain" description="Autotransporter" evidence="2">
    <location>
        <begin position="279"/>
        <end position="555"/>
    </location>
</feature>
<dbReference type="GO" id="GO:0031012">
    <property type="term" value="C:extracellular matrix"/>
    <property type="evidence" value="ECO:0007669"/>
    <property type="project" value="TreeGrafter"/>
</dbReference>
<dbReference type="KEGG" id="pagb:AWM79_13950"/>
<dbReference type="SMART" id="SM00869">
    <property type="entry name" value="Autotransporter"/>
    <property type="match status" value="1"/>
</dbReference>
<dbReference type="PANTHER" id="PTHR24023:SF1082">
    <property type="entry name" value="COLLAGEN TRIPLE HELIX REPEAT"/>
    <property type="match status" value="1"/>
</dbReference>
<dbReference type="InterPro" id="IPR008160">
    <property type="entry name" value="Collagen"/>
</dbReference>
<reference evidence="3 4" key="1">
    <citation type="submission" date="2016-01" db="EMBL/GenBank/DDBJ databases">
        <authorList>
            <person name="McClelland M."/>
            <person name="Jain A."/>
            <person name="Saraogi P."/>
            <person name="Mendelson R."/>
            <person name="Westerman R."/>
            <person name="SanMiguel P."/>
            <person name="Csonka L."/>
        </authorList>
    </citation>
    <scope>NUCLEOTIDE SEQUENCE [LARGE SCALE GENOMIC DNA]</scope>
    <source>
        <strain evidence="3 4">NCPPB 2472</strain>
    </source>
</reference>
<evidence type="ECO:0000313" key="3">
    <source>
        <dbReference type="EMBL" id="AMB86346.1"/>
    </source>
</evidence>
<gene>
    <name evidence="3" type="ORF">AWM79_13950</name>
</gene>
<dbReference type="Pfam" id="PF03797">
    <property type="entry name" value="Autotransporter"/>
    <property type="match status" value="1"/>
</dbReference>
<feature type="region of interest" description="Disordered" evidence="1">
    <location>
        <begin position="172"/>
        <end position="203"/>
    </location>
</feature>
<dbReference type="AlphaFoldDB" id="A0A0X1T2K5"/>
<dbReference type="GO" id="GO:0019867">
    <property type="term" value="C:outer membrane"/>
    <property type="evidence" value="ECO:0007669"/>
    <property type="project" value="InterPro"/>
</dbReference>
<feature type="compositionally biased region" description="Low complexity" evidence="1">
    <location>
        <begin position="172"/>
        <end position="183"/>
    </location>
</feature>
<organism evidence="3 4">
    <name type="scientific">Pseudomonas agarici</name>
    <dbReference type="NCBI Taxonomy" id="46677"/>
    <lineage>
        <taxon>Bacteria</taxon>
        <taxon>Pseudomonadati</taxon>
        <taxon>Pseudomonadota</taxon>
        <taxon>Gammaproteobacteria</taxon>
        <taxon>Pseudomonadales</taxon>
        <taxon>Pseudomonadaceae</taxon>
        <taxon>Pseudomonas</taxon>
    </lineage>
</organism>
<dbReference type="EMBL" id="CP014135">
    <property type="protein sequence ID" value="AMB86346.1"/>
    <property type="molecule type" value="Genomic_DNA"/>
</dbReference>
<dbReference type="PROSITE" id="PS51208">
    <property type="entry name" value="AUTOTRANSPORTER"/>
    <property type="match status" value="1"/>
</dbReference>
<evidence type="ECO:0000256" key="1">
    <source>
        <dbReference type="SAM" id="MobiDB-lite"/>
    </source>
</evidence>
<accession>A0A0X1T2K5</accession>
<dbReference type="Gene3D" id="2.40.128.130">
    <property type="entry name" value="Autotransporter beta-domain"/>
    <property type="match status" value="1"/>
</dbReference>
<dbReference type="InterPro" id="IPR036709">
    <property type="entry name" value="Autotransporte_beta_dom_sf"/>
</dbReference>
<feature type="region of interest" description="Disordered" evidence="1">
    <location>
        <begin position="1"/>
        <end position="98"/>
    </location>
</feature>
<proteinExistence type="predicted"/>
<dbReference type="SUPFAM" id="SSF103515">
    <property type="entry name" value="Autotransporter"/>
    <property type="match status" value="1"/>
</dbReference>
<keyword evidence="4" id="KW-1185">Reference proteome</keyword>
<dbReference type="PANTHER" id="PTHR24023">
    <property type="entry name" value="COLLAGEN ALPHA"/>
    <property type="match status" value="1"/>
</dbReference>
<dbReference type="Pfam" id="PF01391">
    <property type="entry name" value="Collagen"/>
    <property type="match status" value="1"/>
</dbReference>
<dbReference type="InterPro" id="IPR050149">
    <property type="entry name" value="Collagen_superfamily"/>
</dbReference>
<protein>
    <recommendedName>
        <fullName evidence="2">Autotransporter domain-containing protein</fullName>
    </recommendedName>
</protein>
<dbReference type="GO" id="GO:0005615">
    <property type="term" value="C:extracellular space"/>
    <property type="evidence" value="ECO:0007669"/>
    <property type="project" value="TreeGrafter"/>
</dbReference>
<dbReference type="NCBIfam" id="TIGR01414">
    <property type="entry name" value="autotrans_barl"/>
    <property type="match status" value="1"/>
</dbReference>
<dbReference type="InterPro" id="IPR006315">
    <property type="entry name" value="OM_autotransptr_brl_dom"/>
</dbReference>